<dbReference type="KEGG" id="png:PNIG_a1553"/>
<keyword evidence="3" id="KW-1185">Reference proteome</keyword>
<dbReference type="GeneID" id="300941369"/>
<feature type="region of interest" description="Disordered" evidence="1">
    <location>
        <begin position="374"/>
        <end position="394"/>
    </location>
</feature>
<feature type="compositionally biased region" description="Polar residues" evidence="1">
    <location>
        <begin position="303"/>
        <end position="314"/>
    </location>
</feature>
<gene>
    <name evidence="2" type="ORF">PNIG_a1553</name>
</gene>
<name>A0AAC9XWT4_9GAMM</name>
<dbReference type="Proteomes" id="UP000198329">
    <property type="component" value="Chromosome I"/>
</dbReference>
<proteinExistence type="predicted"/>
<dbReference type="EMBL" id="CP011036">
    <property type="protein sequence ID" value="ASM53701.1"/>
    <property type="molecule type" value="Genomic_DNA"/>
</dbReference>
<feature type="region of interest" description="Disordered" evidence="1">
    <location>
        <begin position="301"/>
        <end position="323"/>
    </location>
</feature>
<dbReference type="RefSeq" id="WP_089368094.1">
    <property type="nucleotide sequence ID" value="NZ_BJXZ01000002.1"/>
</dbReference>
<evidence type="ECO:0000256" key="1">
    <source>
        <dbReference type="SAM" id="MobiDB-lite"/>
    </source>
</evidence>
<feature type="region of interest" description="Disordered" evidence="1">
    <location>
        <begin position="17"/>
        <end position="57"/>
    </location>
</feature>
<sequence length="437" mass="48756">MAGAFVDGALKGFEMMERHQARKDEKARLSDMDAFKRQEHTDQKNRQAQIDKQNAIHRKEEVTLKNKEFDSLQQYRTDTLNNSNLSLKEKQQNNLWKQAHQEKQDLHNQDISILPAAFDLLEQEQALPKEYEEVFERNPHLDPRRLFEKEAGESVDTVQRVMGEVAKTGEMAQFNSPEFKGAINNVFGHRFKKAIGQYDPLQKSKIVDSEFYAFIPAPREKKLSDVQPDGKVDGEKFAMSMLVTYENGNQEVKPLTRGGTTEPDDPVTAFAPKDLIGQLKPVFVAREIAKSPEMYRRHIKSIRGTQQGGSQQKEAPQKAEYRKAKSQLLAAKAKALSDIESGKGAAIPLSGDAKIAAIKGVEAQFKNQSEQLDSLYGASPSPESKGGGGDSKAKYISKIDGVDAGGVIKKFMEANKNLTEQQATQIAIQQGYLSNGQ</sequence>
<feature type="compositionally biased region" description="Basic and acidic residues" evidence="1">
    <location>
        <begin position="17"/>
        <end position="45"/>
    </location>
</feature>
<accession>A0AAC9XWT4</accession>
<protein>
    <submittedName>
        <fullName evidence="2">Uncharacterized protein</fullName>
    </submittedName>
</protein>
<reference evidence="2 3" key="1">
    <citation type="submission" date="2015-03" db="EMBL/GenBank/DDBJ databases">
        <authorList>
            <person name="Xie B.-B."/>
            <person name="Rong J.-C."/>
            <person name="Qin Q.-L."/>
            <person name="Zhang Y.-Z."/>
        </authorList>
    </citation>
    <scope>NUCLEOTIDE SEQUENCE [LARGE SCALE GENOMIC DNA]</scope>
    <source>
        <strain evidence="2 3">KMM 661</strain>
    </source>
</reference>
<organism evidence="2 3">
    <name type="scientific">Pseudoalteromonas nigrifaciens</name>
    <dbReference type="NCBI Taxonomy" id="28109"/>
    <lineage>
        <taxon>Bacteria</taxon>
        <taxon>Pseudomonadati</taxon>
        <taxon>Pseudomonadota</taxon>
        <taxon>Gammaproteobacteria</taxon>
        <taxon>Alteromonadales</taxon>
        <taxon>Pseudoalteromonadaceae</taxon>
        <taxon>Pseudoalteromonas</taxon>
    </lineage>
</organism>
<evidence type="ECO:0000313" key="2">
    <source>
        <dbReference type="EMBL" id="ASM53701.1"/>
    </source>
</evidence>
<evidence type="ECO:0000313" key="3">
    <source>
        <dbReference type="Proteomes" id="UP000198329"/>
    </source>
</evidence>
<dbReference type="AlphaFoldDB" id="A0AAC9XWT4"/>